<dbReference type="EMBL" id="NBYX01000032">
    <property type="protein sequence ID" value="ORT80294.1"/>
    <property type="molecule type" value="Genomic_DNA"/>
</dbReference>
<evidence type="ECO:0000313" key="2">
    <source>
        <dbReference type="Proteomes" id="UP000193146"/>
    </source>
</evidence>
<evidence type="ECO:0000313" key="1">
    <source>
        <dbReference type="EMBL" id="ORT80294.1"/>
    </source>
</evidence>
<organism evidence="1 2">
    <name type="scientific">Burkholderia puraquae</name>
    <dbReference type="NCBI Taxonomy" id="1904757"/>
    <lineage>
        <taxon>Bacteria</taxon>
        <taxon>Pseudomonadati</taxon>
        <taxon>Pseudomonadota</taxon>
        <taxon>Betaproteobacteria</taxon>
        <taxon>Burkholderiales</taxon>
        <taxon>Burkholderiaceae</taxon>
        <taxon>Burkholderia</taxon>
        <taxon>Burkholderia cepacia complex</taxon>
    </lineage>
</organism>
<dbReference type="OrthoDB" id="5956333at2"/>
<dbReference type="NCBIfam" id="NF041728">
    <property type="entry name" value="BPSL0761_fam"/>
    <property type="match status" value="1"/>
</dbReference>
<name>A0A1X1P738_9BURK</name>
<reference evidence="1 2" key="1">
    <citation type="submission" date="2017-04" db="EMBL/GenBank/DDBJ databases">
        <title>Burkholderia puraquae sp. nov., a novel Burkholderia cepacia complex species from hospital setting samples.</title>
        <authorList>
            <person name="Martina P."/>
            <person name="Leguizamon M."/>
            <person name="Prieto C."/>
            <person name="Sousa S."/>
            <person name="Montanaro P."/>
            <person name="Draghi W."/>
            <person name="Staembler M."/>
            <person name="Bettiol M."/>
            <person name="Figoli C."/>
            <person name="Palau J."/>
            <person name="Alvarez F."/>
            <person name="Benetti S."/>
            <person name="Anchat E."/>
            <person name="Vescina C."/>
            <person name="Ferreras J."/>
            <person name="Lasch P."/>
            <person name="Lagares A."/>
            <person name="Zorreguieta A."/>
            <person name="Yantorno O."/>
            <person name="Bosch A."/>
        </authorList>
    </citation>
    <scope>NUCLEOTIDE SEQUENCE [LARGE SCALE GENOMIC DNA]</scope>
    <source>
        <strain evidence="1 2">CAMPA 1040</strain>
    </source>
</reference>
<gene>
    <name evidence="1" type="ORF">B7G54_34700</name>
</gene>
<dbReference type="Proteomes" id="UP000193146">
    <property type="component" value="Unassembled WGS sequence"/>
</dbReference>
<dbReference type="AlphaFoldDB" id="A0A1X1P738"/>
<proteinExistence type="predicted"/>
<keyword evidence="2" id="KW-1185">Reference proteome</keyword>
<comment type="caution">
    <text evidence="1">The sequence shown here is derived from an EMBL/GenBank/DDBJ whole genome shotgun (WGS) entry which is preliminary data.</text>
</comment>
<dbReference type="InterPro" id="IPR049723">
    <property type="entry name" value="BPSL0761-like"/>
</dbReference>
<accession>A0A1X1P738</accession>
<sequence>MTTPYERTKAVIETRELLKLLASCDDLASRSAVQAIAVRLLRHYPLDVDLGVSAAALPGLWAAPQHR</sequence>
<protein>
    <submittedName>
        <fullName evidence="1">Uncharacterized protein</fullName>
    </submittedName>
</protein>
<dbReference type="RefSeq" id="WP_085043253.1">
    <property type="nucleotide sequence ID" value="NZ_CADIKG010000009.1"/>
</dbReference>